<evidence type="ECO:0000313" key="2">
    <source>
        <dbReference type="Proteomes" id="UP000828390"/>
    </source>
</evidence>
<organism evidence="1 2">
    <name type="scientific">Dreissena polymorpha</name>
    <name type="common">Zebra mussel</name>
    <name type="synonym">Mytilus polymorpha</name>
    <dbReference type="NCBI Taxonomy" id="45954"/>
    <lineage>
        <taxon>Eukaryota</taxon>
        <taxon>Metazoa</taxon>
        <taxon>Spiralia</taxon>
        <taxon>Lophotrochozoa</taxon>
        <taxon>Mollusca</taxon>
        <taxon>Bivalvia</taxon>
        <taxon>Autobranchia</taxon>
        <taxon>Heteroconchia</taxon>
        <taxon>Euheterodonta</taxon>
        <taxon>Imparidentia</taxon>
        <taxon>Neoheterodontei</taxon>
        <taxon>Myida</taxon>
        <taxon>Dreissenoidea</taxon>
        <taxon>Dreissenidae</taxon>
        <taxon>Dreissena</taxon>
    </lineage>
</organism>
<proteinExistence type="predicted"/>
<accession>A0A9D4I183</accession>
<name>A0A9D4I183_DREPO</name>
<protein>
    <submittedName>
        <fullName evidence="1">Uncharacterized protein</fullName>
    </submittedName>
</protein>
<evidence type="ECO:0000313" key="1">
    <source>
        <dbReference type="EMBL" id="KAH3740438.1"/>
    </source>
</evidence>
<reference evidence="1" key="2">
    <citation type="submission" date="2020-11" db="EMBL/GenBank/DDBJ databases">
        <authorList>
            <person name="McCartney M.A."/>
            <person name="Auch B."/>
            <person name="Kono T."/>
            <person name="Mallez S."/>
            <person name="Becker A."/>
            <person name="Gohl D.M."/>
            <person name="Silverstein K.A.T."/>
            <person name="Koren S."/>
            <person name="Bechman K.B."/>
            <person name="Herman A."/>
            <person name="Abrahante J.E."/>
            <person name="Garbe J."/>
        </authorList>
    </citation>
    <scope>NUCLEOTIDE SEQUENCE</scope>
    <source>
        <strain evidence="1">Duluth1</strain>
        <tissue evidence="1">Whole animal</tissue>
    </source>
</reference>
<reference evidence="1" key="1">
    <citation type="journal article" date="2019" name="bioRxiv">
        <title>The Genome of the Zebra Mussel, Dreissena polymorpha: A Resource for Invasive Species Research.</title>
        <authorList>
            <person name="McCartney M.A."/>
            <person name="Auch B."/>
            <person name="Kono T."/>
            <person name="Mallez S."/>
            <person name="Zhang Y."/>
            <person name="Obille A."/>
            <person name="Becker A."/>
            <person name="Abrahante J.E."/>
            <person name="Garbe J."/>
            <person name="Badalamenti J.P."/>
            <person name="Herman A."/>
            <person name="Mangelson H."/>
            <person name="Liachko I."/>
            <person name="Sullivan S."/>
            <person name="Sone E.D."/>
            <person name="Koren S."/>
            <person name="Silverstein K.A.T."/>
            <person name="Beckman K.B."/>
            <person name="Gohl D.M."/>
        </authorList>
    </citation>
    <scope>NUCLEOTIDE SEQUENCE</scope>
    <source>
        <strain evidence="1">Duluth1</strain>
        <tissue evidence="1">Whole animal</tissue>
    </source>
</reference>
<keyword evidence="2" id="KW-1185">Reference proteome</keyword>
<comment type="caution">
    <text evidence="1">The sequence shown here is derived from an EMBL/GenBank/DDBJ whole genome shotgun (WGS) entry which is preliminary data.</text>
</comment>
<dbReference type="Proteomes" id="UP000828390">
    <property type="component" value="Unassembled WGS sequence"/>
</dbReference>
<dbReference type="AlphaFoldDB" id="A0A9D4I183"/>
<sequence length="82" mass="9250">MIILCGEKDDFGTDVDISLCLVFKSEVQIVSAVQGLYICRQLIPTLPQQCFVLKQIYILSVFLLRCCLFKCASSDVLSTWLL</sequence>
<dbReference type="EMBL" id="JAIWYP010000011">
    <property type="protein sequence ID" value="KAH3740438.1"/>
    <property type="molecule type" value="Genomic_DNA"/>
</dbReference>
<gene>
    <name evidence="1" type="ORF">DPMN_047144</name>
</gene>